<dbReference type="STRING" id="1441469.A0A1Q5Q8B5"/>
<evidence type="ECO:0000313" key="2">
    <source>
        <dbReference type="EMBL" id="OKL60302.1"/>
    </source>
</evidence>
<feature type="region of interest" description="Disordered" evidence="1">
    <location>
        <begin position="214"/>
        <end position="318"/>
    </location>
</feature>
<feature type="region of interest" description="Disordered" evidence="1">
    <location>
        <begin position="1"/>
        <end position="169"/>
    </location>
</feature>
<organism evidence="2 3">
    <name type="scientific">Talaromyces atroroseus</name>
    <dbReference type="NCBI Taxonomy" id="1441469"/>
    <lineage>
        <taxon>Eukaryota</taxon>
        <taxon>Fungi</taxon>
        <taxon>Dikarya</taxon>
        <taxon>Ascomycota</taxon>
        <taxon>Pezizomycotina</taxon>
        <taxon>Eurotiomycetes</taxon>
        <taxon>Eurotiomycetidae</taxon>
        <taxon>Eurotiales</taxon>
        <taxon>Trichocomaceae</taxon>
        <taxon>Talaromyces</taxon>
        <taxon>Talaromyces sect. Trachyspermi</taxon>
    </lineage>
</organism>
<gene>
    <name evidence="2" type="ORF">UA08_04075</name>
</gene>
<feature type="compositionally biased region" description="Acidic residues" evidence="1">
    <location>
        <begin position="275"/>
        <end position="288"/>
    </location>
</feature>
<dbReference type="EMBL" id="LFMY01000005">
    <property type="protein sequence ID" value="OKL60302.1"/>
    <property type="molecule type" value="Genomic_DNA"/>
</dbReference>
<protein>
    <submittedName>
        <fullName evidence="2">Uncharacterized protein</fullName>
    </submittedName>
</protein>
<feature type="compositionally biased region" description="Basic and acidic residues" evidence="1">
    <location>
        <begin position="150"/>
        <end position="160"/>
    </location>
</feature>
<evidence type="ECO:0000313" key="3">
    <source>
        <dbReference type="Proteomes" id="UP000214365"/>
    </source>
</evidence>
<sequence length="341" mass="37270">MQSILPEPSPHKAGRRVLGEKTTNASLTTAAKRIADAPSQKTSTAAIPFNVSSNAPQGNSRAISPETRHAGQKRTIDQVVEDISEVESEPRKVFMTSQPEGEQGFKIFDDGTGTKASQTTETSPAASTAPRTVEALVPRQTEEGISQKSTRNESKEDHVSRVPTEPAARRIFIQQRATLARSRLQSAMRRIENKSLDRALSQFEAANGRPFLRYISSSSSPSTPNAQQGQQTPTKQKRVLLPPLPLQARSRPVRSSAQRTTPSSTSNIDIPKNAEDEEDNVDDDEDDNEKTPKTLSDVRQQHTTADSEGAEVAMSQESDSLMDKLVKWTQSSTDSNHAIEA</sequence>
<dbReference type="AlphaFoldDB" id="A0A1Q5Q8B5"/>
<feature type="compositionally biased region" description="Polar residues" evidence="1">
    <location>
        <begin position="223"/>
        <end position="234"/>
    </location>
</feature>
<feature type="compositionally biased region" description="Polar residues" evidence="1">
    <location>
        <begin position="293"/>
        <end position="306"/>
    </location>
</feature>
<name>A0A1Q5Q8B5_TALAT</name>
<comment type="caution">
    <text evidence="2">The sequence shown here is derived from an EMBL/GenBank/DDBJ whole genome shotgun (WGS) entry which is preliminary data.</text>
</comment>
<dbReference type="Proteomes" id="UP000214365">
    <property type="component" value="Unassembled WGS sequence"/>
</dbReference>
<dbReference type="OrthoDB" id="5345625at2759"/>
<reference evidence="2 3" key="1">
    <citation type="submission" date="2015-06" db="EMBL/GenBank/DDBJ databases">
        <title>Talaromyces atroroseus IBT 11181 draft genome.</title>
        <authorList>
            <person name="Rasmussen K.B."/>
            <person name="Rasmussen S."/>
            <person name="Petersen B."/>
            <person name="Sicheritz-Ponten T."/>
            <person name="Mortensen U.H."/>
            <person name="Thrane U."/>
        </authorList>
    </citation>
    <scope>NUCLEOTIDE SEQUENCE [LARGE SCALE GENOMIC DNA]</scope>
    <source>
        <strain evidence="2 3">IBT 11181</strain>
    </source>
</reference>
<keyword evidence="3" id="KW-1185">Reference proteome</keyword>
<proteinExistence type="predicted"/>
<feature type="compositionally biased region" description="Polar residues" evidence="1">
    <location>
        <begin position="253"/>
        <end position="268"/>
    </location>
</feature>
<dbReference type="RefSeq" id="XP_020120423.1">
    <property type="nucleotide sequence ID" value="XM_020266358.1"/>
</dbReference>
<feature type="compositionally biased region" description="Low complexity" evidence="1">
    <location>
        <begin position="116"/>
        <end position="129"/>
    </location>
</feature>
<feature type="compositionally biased region" description="Polar residues" evidence="1">
    <location>
        <begin position="39"/>
        <end position="62"/>
    </location>
</feature>
<accession>A0A1Q5Q8B5</accession>
<evidence type="ECO:0000256" key="1">
    <source>
        <dbReference type="SAM" id="MobiDB-lite"/>
    </source>
</evidence>
<dbReference type="GeneID" id="31003830"/>